<dbReference type="Proteomes" id="UP000219048">
    <property type="component" value="Unassembled WGS sequence"/>
</dbReference>
<feature type="non-terminal residue" evidence="2">
    <location>
        <position position="708"/>
    </location>
</feature>
<feature type="domain" description="DUF8202" evidence="1">
    <location>
        <begin position="326"/>
        <end position="543"/>
    </location>
</feature>
<proteinExistence type="predicted"/>
<dbReference type="AlphaFoldDB" id="A0A285MVH2"/>
<dbReference type="InterPro" id="IPR058515">
    <property type="entry name" value="DUF8202"/>
</dbReference>
<dbReference type="Pfam" id="PF26628">
    <property type="entry name" value="DUF8202"/>
    <property type="match status" value="1"/>
</dbReference>
<evidence type="ECO:0000259" key="1">
    <source>
        <dbReference type="Pfam" id="PF26628"/>
    </source>
</evidence>
<evidence type="ECO:0000313" key="2">
    <source>
        <dbReference type="EMBL" id="SNZ01190.1"/>
    </source>
</evidence>
<dbReference type="RefSeq" id="WP_133067255.1">
    <property type="nucleotide sequence ID" value="NZ_OBEH01000005.1"/>
</dbReference>
<dbReference type="OrthoDB" id="2582440at2"/>
<name>A0A285MVH2_9FLAO</name>
<evidence type="ECO:0000313" key="3">
    <source>
        <dbReference type="Proteomes" id="UP000219048"/>
    </source>
</evidence>
<organism evidence="2 3">
    <name type="scientific">Flagellimonas pacifica</name>
    <dbReference type="NCBI Taxonomy" id="1247520"/>
    <lineage>
        <taxon>Bacteria</taxon>
        <taxon>Pseudomonadati</taxon>
        <taxon>Bacteroidota</taxon>
        <taxon>Flavobacteriia</taxon>
        <taxon>Flavobacteriales</taxon>
        <taxon>Flavobacteriaceae</taxon>
        <taxon>Flagellimonas</taxon>
    </lineage>
</organism>
<accession>A0A285MVH2</accession>
<keyword evidence="3" id="KW-1185">Reference proteome</keyword>
<sequence>MVRFLLLLVFNPFPKSISQTSAWVKIAVLPLFVFLMGAQAFGQQIDTWFRAGKGINLATNGIPLYSPNPLPPADGTIVNTWFDVVYFSEQNAIPNPAPADYSQNPFGVPPGFDYPFPNSGGFATFLTPGGSIPGTPTFRRNPTSNINFNPVIEFDGSGDGQALHFRSNSRGEVTVFVVFKALGAGNSAETQRLLFGGDVDVHHRSFNISNWTTNLSLGIANDNHFSVGRTWHNDGGGFYEEGSIDLNGEPTIGAFSRASALGSETLSTFVNGIAEISTIRNHILAGNDLFFFNRLGKHFNSNDSNRNLTGDIAEVLLADFAMNNNERQRVESYLAIKYGITLSNGAQLGSIGGNGTYNYLAADGTIIWSFDPIYQFDIAGIGKDRYRDVFGTTSLRYNIDQRISKSINSDAIVTISTNTDFVQDNLDLTRPEIDAQITSKPAGVPYDHNYLIWANDNGSINEILAELPTGITSRLEREWRVQAIRSIGVDQITGVSVRVNLSGSDILNNGNCLKLLIDTDGNGDFSDGPITIIDATSIDVLNNVYFDGVDFEHQDVFTIGSINIDEPTVSFNTPICSGENAVFTISGNADNEVSYNINGATTTTATIGAGGTVDVTVNAVTSNTTINLTNISDGICDRTLTISEIVTVNALPTAALGSSDANDTICAGDSVTFTATGGDEYEFYVDGTSVQAQSTTATYTTTTLADGQ</sequence>
<reference evidence="3" key="1">
    <citation type="submission" date="2017-09" db="EMBL/GenBank/DDBJ databases">
        <authorList>
            <person name="Varghese N."/>
            <person name="Submissions S."/>
        </authorList>
    </citation>
    <scope>NUCLEOTIDE SEQUENCE [LARGE SCALE GENOMIC DNA]</scope>
    <source>
        <strain evidence="3">DSM 25885</strain>
    </source>
</reference>
<gene>
    <name evidence="2" type="ORF">SAMN06265377_3026</name>
</gene>
<protein>
    <recommendedName>
        <fullName evidence="1">DUF8202 domain-containing protein</fullName>
    </recommendedName>
</protein>
<dbReference type="EMBL" id="OBEH01000005">
    <property type="protein sequence ID" value="SNZ01190.1"/>
    <property type="molecule type" value="Genomic_DNA"/>
</dbReference>